<keyword evidence="1" id="KW-0732">Signal</keyword>
<sequence>MQFRIPVVLCAVAAVITGPAAAAQSEPVARARTALLSGDYDAAERLLLAEQRIRSDRPEVLLNLAALYATSGRAGDAVTLYRRVLTQPDLVMDLSRGRTASAHAIARRGLDRLSGVQTAAR</sequence>
<organism evidence="2 3">
    <name type="scientific">Sphingomonas guangdongensis</name>
    <dbReference type="NCBI Taxonomy" id="1141890"/>
    <lineage>
        <taxon>Bacteria</taxon>
        <taxon>Pseudomonadati</taxon>
        <taxon>Pseudomonadota</taxon>
        <taxon>Alphaproteobacteria</taxon>
        <taxon>Sphingomonadales</taxon>
        <taxon>Sphingomonadaceae</taxon>
        <taxon>Sphingomonas</taxon>
    </lineage>
</organism>
<feature type="signal peptide" evidence="1">
    <location>
        <begin position="1"/>
        <end position="22"/>
    </location>
</feature>
<dbReference type="RefSeq" id="WP_097064840.1">
    <property type="nucleotide sequence ID" value="NZ_OBMI01000003.1"/>
</dbReference>
<gene>
    <name evidence="2" type="ORF">SAMN06297144_3048</name>
</gene>
<evidence type="ECO:0000313" key="2">
    <source>
        <dbReference type="EMBL" id="SOB87910.1"/>
    </source>
</evidence>
<accession>A0A285R1C9</accession>
<evidence type="ECO:0000313" key="3">
    <source>
        <dbReference type="Proteomes" id="UP000219494"/>
    </source>
</evidence>
<dbReference type="AlphaFoldDB" id="A0A285R1C9"/>
<dbReference type="Gene3D" id="1.25.40.10">
    <property type="entry name" value="Tetratricopeptide repeat domain"/>
    <property type="match status" value="1"/>
</dbReference>
<dbReference type="InterPro" id="IPR011990">
    <property type="entry name" value="TPR-like_helical_dom_sf"/>
</dbReference>
<evidence type="ECO:0008006" key="4">
    <source>
        <dbReference type="Google" id="ProtNLM"/>
    </source>
</evidence>
<dbReference type="Proteomes" id="UP000219494">
    <property type="component" value="Unassembled WGS sequence"/>
</dbReference>
<evidence type="ECO:0000256" key="1">
    <source>
        <dbReference type="SAM" id="SignalP"/>
    </source>
</evidence>
<protein>
    <recommendedName>
        <fullName evidence="4">Tetratricopeptide repeat-containing protein</fullName>
    </recommendedName>
</protein>
<keyword evidence="3" id="KW-1185">Reference proteome</keyword>
<feature type="chain" id="PRO_5013035511" description="Tetratricopeptide repeat-containing protein" evidence="1">
    <location>
        <begin position="23"/>
        <end position="121"/>
    </location>
</feature>
<dbReference type="SUPFAM" id="SSF48452">
    <property type="entry name" value="TPR-like"/>
    <property type="match status" value="1"/>
</dbReference>
<name>A0A285R1C9_9SPHN</name>
<dbReference type="OrthoDB" id="7583562at2"/>
<dbReference type="EMBL" id="OBMI01000003">
    <property type="protein sequence ID" value="SOB87910.1"/>
    <property type="molecule type" value="Genomic_DNA"/>
</dbReference>
<reference evidence="2 3" key="1">
    <citation type="submission" date="2017-07" db="EMBL/GenBank/DDBJ databases">
        <authorList>
            <person name="Sun Z.S."/>
            <person name="Albrecht U."/>
            <person name="Echele G."/>
            <person name="Lee C.C."/>
        </authorList>
    </citation>
    <scope>NUCLEOTIDE SEQUENCE [LARGE SCALE GENOMIC DNA]</scope>
    <source>
        <strain evidence="2 3">CGMCC 1.12672</strain>
    </source>
</reference>
<proteinExistence type="predicted"/>